<evidence type="ECO:0000259" key="1">
    <source>
        <dbReference type="Pfam" id="PF20731"/>
    </source>
</evidence>
<protein>
    <submittedName>
        <fullName evidence="2">Restriction endonuclease</fullName>
    </submittedName>
</protein>
<sequence>MMTFYNKQTTEQKEFYENLLSSLASLSKLFSSSDTPYLHYRAHEILFCYAFGANNISRGDVSFDATKDGVGIGLKTFLHGNGNTFQKIAEFNSVSDEIRELGSNHNDIAHFIADKRNERLTDTLSITSTKEMLYHVITRNNQSLNIAECRMSFVEKARIKKVTLKKNNIYFKDSLHEYNFSLAKNTLYKKFDISENILHSIDVNIMGNPFQLLENLSVFDTKESTKTMEIILPLYSTSTGDVGRSSGLNQWNASGRERHQDEVYIPIPSWIHNQFPDFFNYKGKTTPSFMVKLPNTDLVPFKVCQSGGKALMSNPNRLLGHWLLRDVLKLQAGQLATRQLLRQKDIDSVLVTKVEGKEYDYELDFLKYGSYEKFEESHKE</sequence>
<proteinExistence type="predicted"/>
<dbReference type="RefSeq" id="WP_110199848.1">
    <property type="nucleotide sequence ID" value="NZ_QICH01000001.1"/>
</dbReference>
<dbReference type="EMBL" id="QICH01000001">
    <property type="protein sequence ID" value="PXF64131.1"/>
    <property type="molecule type" value="Genomic_DNA"/>
</dbReference>
<name>A0A318D5F9_9GAMM</name>
<dbReference type="OrthoDB" id="1296974at2"/>
<keyword evidence="2" id="KW-0378">Hydrolase</keyword>
<dbReference type="REBASE" id="299285">
    <property type="entry name" value="Ksp2076ORF3065P"/>
</dbReference>
<feature type="domain" description="Restriction endonuclease type II NgoFVII C-terminal B3-like DNA-binding" evidence="1">
    <location>
        <begin position="229"/>
        <end position="343"/>
    </location>
</feature>
<evidence type="ECO:0000313" key="2">
    <source>
        <dbReference type="EMBL" id="PXF64131.1"/>
    </source>
</evidence>
<keyword evidence="2" id="KW-0540">Nuclease</keyword>
<dbReference type="Proteomes" id="UP000247689">
    <property type="component" value="Unassembled WGS sequence"/>
</dbReference>
<keyword evidence="2" id="KW-0255">Endonuclease</keyword>
<keyword evidence="3" id="KW-1185">Reference proteome</keyword>
<gene>
    <name evidence="2" type="ORF">DL796_03045</name>
</gene>
<accession>A0A318D5F9</accession>
<dbReference type="Pfam" id="PF20731">
    <property type="entry name" value="RE_NgoFVII_C"/>
    <property type="match status" value="1"/>
</dbReference>
<dbReference type="InterPro" id="IPR048923">
    <property type="entry name" value="RE_NgoFVII_C"/>
</dbReference>
<reference evidence="2 3" key="1">
    <citation type="submission" date="2018-05" db="EMBL/GenBank/DDBJ databases">
        <title>Kangiella spongicola genome sequence.</title>
        <authorList>
            <person name="Maclea K.S."/>
            <person name="Goen A.E."/>
            <person name="Kelley C."/>
            <person name="Underriner A."/>
            <person name="Silverwood T."/>
            <person name="Trachtenberg A.M."/>
        </authorList>
    </citation>
    <scope>NUCLEOTIDE SEQUENCE [LARGE SCALE GENOMIC DNA]</scope>
    <source>
        <strain evidence="2 3">ATCC BAA-2076</strain>
    </source>
</reference>
<comment type="caution">
    <text evidence="2">The sequence shown here is derived from an EMBL/GenBank/DDBJ whole genome shotgun (WGS) entry which is preliminary data.</text>
</comment>
<evidence type="ECO:0000313" key="3">
    <source>
        <dbReference type="Proteomes" id="UP000247689"/>
    </source>
</evidence>
<dbReference type="AlphaFoldDB" id="A0A318D5F9"/>
<organism evidence="2 3">
    <name type="scientific">Kangiella spongicola</name>
    <dbReference type="NCBI Taxonomy" id="796379"/>
    <lineage>
        <taxon>Bacteria</taxon>
        <taxon>Pseudomonadati</taxon>
        <taxon>Pseudomonadota</taxon>
        <taxon>Gammaproteobacteria</taxon>
        <taxon>Kangiellales</taxon>
        <taxon>Kangiellaceae</taxon>
        <taxon>Kangiella</taxon>
    </lineage>
</organism>
<dbReference type="GO" id="GO:0004519">
    <property type="term" value="F:endonuclease activity"/>
    <property type="evidence" value="ECO:0007669"/>
    <property type="project" value="UniProtKB-KW"/>
</dbReference>